<dbReference type="AlphaFoldDB" id="A0A197JW87"/>
<dbReference type="GO" id="GO:0000981">
    <property type="term" value="F:DNA-binding transcription factor activity, RNA polymerase II-specific"/>
    <property type="evidence" value="ECO:0007669"/>
    <property type="project" value="TreeGrafter"/>
</dbReference>
<dbReference type="GO" id="GO:0043565">
    <property type="term" value="F:sequence-specific DNA binding"/>
    <property type="evidence" value="ECO:0007669"/>
    <property type="project" value="TreeGrafter"/>
</dbReference>
<proteinExistence type="predicted"/>
<evidence type="ECO:0000256" key="1">
    <source>
        <dbReference type="ARBA" id="ARBA00004123"/>
    </source>
</evidence>
<evidence type="ECO:0000256" key="3">
    <source>
        <dbReference type="ARBA" id="ARBA00022737"/>
    </source>
</evidence>
<protein>
    <recommendedName>
        <fullName evidence="8">C2H2-type domain-containing protein</fullName>
    </recommendedName>
</protein>
<evidence type="ECO:0000256" key="7">
    <source>
        <dbReference type="PROSITE-ProRule" id="PRU00042"/>
    </source>
</evidence>
<dbReference type="InterPro" id="IPR036236">
    <property type="entry name" value="Znf_C2H2_sf"/>
</dbReference>
<dbReference type="Gene3D" id="3.30.160.60">
    <property type="entry name" value="Classic Zinc Finger"/>
    <property type="match status" value="2"/>
</dbReference>
<dbReference type="OrthoDB" id="4748970at2759"/>
<sequence>VCPVCQRRFSRPFNLRSHIMTHTTSRPFPCDECHWRFSRQHDLLRHKRAKHPGSVP</sequence>
<evidence type="ECO:0000313" key="10">
    <source>
        <dbReference type="Proteomes" id="UP000078512"/>
    </source>
</evidence>
<evidence type="ECO:0000256" key="6">
    <source>
        <dbReference type="ARBA" id="ARBA00023242"/>
    </source>
</evidence>
<dbReference type="Proteomes" id="UP000078512">
    <property type="component" value="Unassembled WGS sequence"/>
</dbReference>
<feature type="non-terminal residue" evidence="9">
    <location>
        <position position="1"/>
    </location>
</feature>
<keyword evidence="4 7" id="KW-0863">Zinc-finger</keyword>
<feature type="domain" description="C2H2-type" evidence="8">
    <location>
        <begin position="28"/>
        <end position="56"/>
    </location>
</feature>
<dbReference type="SMART" id="SM00355">
    <property type="entry name" value="ZnF_C2H2"/>
    <property type="match status" value="2"/>
</dbReference>
<dbReference type="GO" id="GO:0008270">
    <property type="term" value="F:zinc ion binding"/>
    <property type="evidence" value="ECO:0007669"/>
    <property type="project" value="UniProtKB-KW"/>
</dbReference>
<accession>A0A197JW87</accession>
<dbReference type="Pfam" id="PF00096">
    <property type="entry name" value="zf-C2H2"/>
    <property type="match status" value="2"/>
</dbReference>
<keyword evidence="10" id="KW-1185">Reference proteome</keyword>
<evidence type="ECO:0000256" key="2">
    <source>
        <dbReference type="ARBA" id="ARBA00022723"/>
    </source>
</evidence>
<feature type="non-terminal residue" evidence="9">
    <location>
        <position position="56"/>
    </location>
</feature>
<reference evidence="9 10" key="1">
    <citation type="submission" date="2016-05" db="EMBL/GenBank/DDBJ databases">
        <title>Genome sequencing reveals origins of a unique bacterial endosymbiosis in the earliest lineages of terrestrial Fungi.</title>
        <authorList>
            <consortium name="DOE Joint Genome Institute"/>
            <person name="Uehling J."/>
            <person name="Gryganskyi A."/>
            <person name="Hameed K."/>
            <person name="Tschaplinski T."/>
            <person name="Misztal P."/>
            <person name="Wu S."/>
            <person name="Desiro A."/>
            <person name="Vande Pol N."/>
            <person name="Du Z.-Y."/>
            <person name="Zienkiewicz A."/>
            <person name="Zienkiewicz K."/>
            <person name="Morin E."/>
            <person name="Tisserant E."/>
            <person name="Splivallo R."/>
            <person name="Hainaut M."/>
            <person name="Henrissat B."/>
            <person name="Ohm R."/>
            <person name="Kuo A."/>
            <person name="Yan J."/>
            <person name="Lipzen A."/>
            <person name="Nolan M."/>
            <person name="Labutti K."/>
            <person name="Barry K."/>
            <person name="Goldstein A."/>
            <person name="Labbe J."/>
            <person name="Schadt C."/>
            <person name="Tuskan G."/>
            <person name="Grigoriev I."/>
            <person name="Martin F."/>
            <person name="Vilgalys R."/>
            <person name="Bonito G."/>
        </authorList>
    </citation>
    <scope>NUCLEOTIDE SEQUENCE [LARGE SCALE GENOMIC DNA]</scope>
    <source>
        <strain evidence="9 10">AG-77</strain>
    </source>
</reference>
<name>A0A197JW87_9FUNG</name>
<keyword evidence="3" id="KW-0677">Repeat</keyword>
<feature type="domain" description="C2H2-type" evidence="8">
    <location>
        <begin position="1"/>
        <end position="27"/>
    </location>
</feature>
<keyword evidence="6" id="KW-0539">Nucleus</keyword>
<dbReference type="PROSITE" id="PS00028">
    <property type="entry name" value="ZINC_FINGER_C2H2_1"/>
    <property type="match status" value="2"/>
</dbReference>
<dbReference type="GO" id="GO:0005634">
    <property type="term" value="C:nucleus"/>
    <property type="evidence" value="ECO:0007669"/>
    <property type="project" value="UniProtKB-SubCell"/>
</dbReference>
<organism evidence="9 10">
    <name type="scientific">Linnemannia elongata AG-77</name>
    <dbReference type="NCBI Taxonomy" id="1314771"/>
    <lineage>
        <taxon>Eukaryota</taxon>
        <taxon>Fungi</taxon>
        <taxon>Fungi incertae sedis</taxon>
        <taxon>Mucoromycota</taxon>
        <taxon>Mortierellomycotina</taxon>
        <taxon>Mortierellomycetes</taxon>
        <taxon>Mortierellales</taxon>
        <taxon>Mortierellaceae</taxon>
        <taxon>Linnemannia</taxon>
    </lineage>
</organism>
<dbReference type="PANTHER" id="PTHR24408">
    <property type="entry name" value="ZINC FINGER PROTEIN"/>
    <property type="match status" value="1"/>
</dbReference>
<dbReference type="FunFam" id="3.30.160.60:FF:000145">
    <property type="entry name" value="Zinc finger protein 574"/>
    <property type="match status" value="2"/>
</dbReference>
<evidence type="ECO:0000256" key="4">
    <source>
        <dbReference type="ARBA" id="ARBA00022771"/>
    </source>
</evidence>
<dbReference type="SUPFAM" id="SSF57667">
    <property type="entry name" value="beta-beta-alpha zinc fingers"/>
    <property type="match status" value="1"/>
</dbReference>
<dbReference type="PROSITE" id="PS50157">
    <property type="entry name" value="ZINC_FINGER_C2H2_2"/>
    <property type="match status" value="2"/>
</dbReference>
<keyword evidence="2" id="KW-0479">Metal-binding</keyword>
<dbReference type="EMBL" id="KV442040">
    <property type="protein sequence ID" value="OAQ29572.1"/>
    <property type="molecule type" value="Genomic_DNA"/>
</dbReference>
<keyword evidence="5" id="KW-0862">Zinc</keyword>
<gene>
    <name evidence="9" type="ORF">K457DRAFT_56524</name>
</gene>
<evidence type="ECO:0000259" key="8">
    <source>
        <dbReference type="PROSITE" id="PS50157"/>
    </source>
</evidence>
<dbReference type="InterPro" id="IPR013087">
    <property type="entry name" value="Znf_C2H2_type"/>
</dbReference>
<evidence type="ECO:0000313" key="9">
    <source>
        <dbReference type="EMBL" id="OAQ29572.1"/>
    </source>
</evidence>
<evidence type="ECO:0000256" key="5">
    <source>
        <dbReference type="ARBA" id="ARBA00022833"/>
    </source>
</evidence>
<dbReference type="PANTHER" id="PTHR24408:SF58">
    <property type="entry name" value="TRANSCRIPTION FACTOR (TFIIIA), PUTATIVE (AFU_ORTHOLOGUE AFUA_1G05150)-RELATED"/>
    <property type="match status" value="1"/>
</dbReference>
<dbReference type="STRING" id="1314771.A0A197JW87"/>
<comment type="subcellular location">
    <subcellularLocation>
        <location evidence="1">Nucleus</location>
    </subcellularLocation>
</comment>